<dbReference type="Pfam" id="PF00122">
    <property type="entry name" value="E1-E2_ATPase"/>
    <property type="match status" value="1"/>
</dbReference>
<keyword evidence="11" id="KW-1003">Cell membrane</keyword>
<feature type="transmembrane region" description="Helical" evidence="11">
    <location>
        <begin position="265"/>
        <end position="288"/>
    </location>
</feature>
<dbReference type="AlphaFoldDB" id="A0A1L8RIN5"/>
<evidence type="ECO:0000259" key="12">
    <source>
        <dbReference type="Pfam" id="PF00122"/>
    </source>
</evidence>
<keyword evidence="3 11" id="KW-0812">Transmembrane</keyword>
<evidence type="ECO:0000256" key="9">
    <source>
        <dbReference type="ARBA" id="ARBA00022989"/>
    </source>
</evidence>
<dbReference type="CDD" id="cd07551">
    <property type="entry name" value="P-type_ATPase_HM_ZosA_PfeT-like"/>
    <property type="match status" value="1"/>
</dbReference>
<evidence type="ECO:0000256" key="10">
    <source>
        <dbReference type="ARBA" id="ARBA00023136"/>
    </source>
</evidence>
<protein>
    <submittedName>
        <fullName evidence="13">Heavy metal translocating P-type ATPase</fullName>
    </submittedName>
</protein>
<evidence type="ECO:0000256" key="6">
    <source>
        <dbReference type="ARBA" id="ARBA00022840"/>
    </source>
</evidence>
<dbReference type="InterPro" id="IPR008250">
    <property type="entry name" value="ATPase_P-typ_transduc_dom_A_sf"/>
</dbReference>
<dbReference type="RefSeq" id="WP_067390538.1">
    <property type="nucleotide sequence ID" value="NZ_JXKH01000002.1"/>
</dbReference>
<dbReference type="InterPro" id="IPR059000">
    <property type="entry name" value="ATPase_P-type_domA"/>
</dbReference>
<feature type="transmembrane region" description="Helical" evidence="11">
    <location>
        <begin position="560"/>
        <end position="579"/>
    </location>
</feature>
<evidence type="ECO:0000256" key="5">
    <source>
        <dbReference type="ARBA" id="ARBA00022741"/>
    </source>
</evidence>
<keyword evidence="14" id="KW-1185">Reference proteome</keyword>
<keyword evidence="5 11" id="KW-0547">Nucleotide-binding</keyword>
<dbReference type="SFLD" id="SFLDG00002">
    <property type="entry name" value="C1.7:_P-type_atpase_like"/>
    <property type="match status" value="1"/>
</dbReference>
<dbReference type="SUPFAM" id="SSF81653">
    <property type="entry name" value="Calcium ATPase, transduction domain A"/>
    <property type="match status" value="1"/>
</dbReference>
<comment type="caution">
    <text evidence="13">The sequence shown here is derived from an EMBL/GenBank/DDBJ whole genome shotgun (WGS) entry which is preliminary data.</text>
</comment>
<dbReference type="InterPro" id="IPR001757">
    <property type="entry name" value="P_typ_ATPase"/>
</dbReference>
<keyword evidence="9 11" id="KW-1133">Transmembrane helix</keyword>
<evidence type="ECO:0000256" key="11">
    <source>
        <dbReference type="RuleBase" id="RU362081"/>
    </source>
</evidence>
<dbReference type="NCBIfam" id="TIGR01525">
    <property type="entry name" value="ATPase-IB_hvy"/>
    <property type="match status" value="1"/>
</dbReference>
<dbReference type="GO" id="GO:0019829">
    <property type="term" value="F:ATPase-coupled monoatomic cation transmembrane transporter activity"/>
    <property type="evidence" value="ECO:0007669"/>
    <property type="project" value="InterPro"/>
</dbReference>
<dbReference type="InterPro" id="IPR023214">
    <property type="entry name" value="HAD_sf"/>
</dbReference>
<reference evidence="13 14" key="1">
    <citation type="submission" date="2014-12" db="EMBL/GenBank/DDBJ databases">
        <title>Draft genome sequences of 29 type strains of Enterococci.</title>
        <authorList>
            <person name="Zhong Z."/>
            <person name="Sun Z."/>
            <person name="Liu W."/>
            <person name="Zhang W."/>
            <person name="Zhang H."/>
        </authorList>
    </citation>
    <scope>NUCLEOTIDE SEQUENCE [LARGE SCALE GENOMIC DNA]</scope>
    <source>
        <strain evidence="13 14">DSM 17029</strain>
    </source>
</reference>
<feature type="domain" description="P-type ATPase A" evidence="12">
    <location>
        <begin position="115"/>
        <end position="214"/>
    </location>
</feature>
<dbReference type="NCBIfam" id="TIGR01512">
    <property type="entry name" value="ATPase-IB2_Cd"/>
    <property type="match status" value="1"/>
</dbReference>
<dbReference type="SFLD" id="SFLDF00027">
    <property type="entry name" value="p-type_atpase"/>
    <property type="match status" value="1"/>
</dbReference>
<dbReference type="InterPro" id="IPR023299">
    <property type="entry name" value="ATPase_P-typ_cyto_dom_N"/>
</dbReference>
<dbReference type="InterPro" id="IPR044492">
    <property type="entry name" value="P_typ_ATPase_HD_dom"/>
</dbReference>
<feature type="transmembrane region" description="Helical" evidence="11">
    <location>
        <begin position="233"/>
        <end position="253"/>
    </location>
</feature>
<dbReference type="InterPro" id="IPR023298">
    <property type="entry name" value="ATPase_P-typ_TM_dom_sf"/>
</dbReference>
<evidence type="ECO:0000256" key="8">
    <source>
        <dbReference type="ARBA" id="ARBA00022967"/>
    </source>
</evidence>
<evidence type="ECO:0000256" key="7">
    <source>
        <dbReference type="ARBA" id="ARBA00022842"/>
    </source>
</evidence>
<evidence type="ECO:0000256" key="3">
    <source>
        <dbReference type="ARBA" id="ARBA00022692"/>
    </source>
</evidence>
<dbReference type="GO" id="GO:0046872">
    <property type="term" value="F:metal ion binding"/>
    <property type="evidence" value="ECO:0007669"/>
    <property type="project" value="UniProtKB-KW"/>
</dbReference>
<keyword evidence="7" id="KW-0460">Magnesium</keyword>
<dbReference type="GO" id="GO:0016887">
    <property type="term" value="F:ATP hydrolysis activity"/>
    <property type="evidence" value="ECO:0007669"/>
    <property type="project" value="InterPro"/>
</dbReference>
<evidence type="ECO:0000256" key="2">
    <source>
        <dbReference type="ARBA" id="ARBA00006024"/>
    </source>
</evidence>
<feature type="transmembrane region" description="Helical" evidence="11">
    <location>
        <begin position="66"/>
        <end position="97"/>
    </location>
</feature>
<comment type="subcellular location">
    <subcellularLocation>
        <location evidence="11">Cell membrane</location>
    </subcellularLocation>
    <subcellularLocation>
        <location evidence="1">Membrane</location>
        <topology evidence="1">Multi-pass membrane protein</topology>
    </subcellularLocation>
</comment>
<dbReference type="GO" id="GO:0005886">
    <property type="term" value="C:plasma membrane"/>
    <property type="evidence" value="ECO:0007669"/>
    <property type="project" value="UniProtKB-SubCell"/>
</dbReference>
<dbReference type="InterPro" id="IPR018303">
    <property type="entry name" value="ATPase_P-typ_P_site"/>
</dbReference>
<dbReference type="SUPFAM" id="SSF81665">
    <property type="entry name" value="Calcium ATPase, transmembrane domain M"/>
    <property type="match status" value="1"/>
</dbReference>
<dbReference type="Gene3D" id="2.70.150.10">
    <property type="entry name" value="Calcium-transporting ATPase, cytoplasmic transduction domain A"/>
    <property type="match status" value="1"/>
</dbReference>
<dbReference type="InterPro" id="IPR027256">
    <property type="entry name" value="P-typ_ATPase_IB"/>
</dbReference>
<dbReference type="STRING" id="214095.RU97_GL001188"/>
<dbReference type="GO" id="GO:0005524">
    <property type="term" value="F:ATP binding"/>
    <property type="evidence" value="ECO:0007669"/>
    <property type="project" value="UniProtKB-UniRule"/>
</dbReference>
<dbReference type="Proteomes" id="UP000181884">
    <property type="component" value="Unassembled WGS sequence"/>
</dbReference>
<comment type="similarity">
    <text evidence="2 11">Belongs to the cation transport ATPase (P-type) (TC 3.A.3) family. Type IB subfamily.</text>
</comment>
<keyword evidence="4 11" id="KW-0479">Metal-binding</keyword>
<dbReference type="SUPFAM" id="SSF56784">
    <property type="entry name" value="HAD-like"/>
    <property type="match status" value="1"/>
</dbReference>
<dbReference type="Gene3D" id="3.40.50.1000">
    <property type="entry name" value="HAD superfamily/HAD-like"/>
    <property type="match status" value="1"/>
</dbReference>
<evidence type="ECO:0000313" key="14">
    <source>
        <dbReference type="Proteomes" id="UP000181884"/>
    </source>
</evidence>
<organism evidence="13 14">
    <name type="scientific">Enterococcus canis</name>
    <dbReference type="NCBI Taxonomy" id="214095"/>
    <lineage>
        <taxon>Bacteria</taxon>
        <taxon>Bacillati</taxon>
        <taxon>Bacillota</taxon>
        <taxon>Bacilli</taxon>
        <taxon>Lactobacillales</taxon>
        <taxon>Enterococcaceae</taxon>
        <taxon>Enterococcus</taxon>
    </lineage>
</organism>
<gene>
    <name evidence="13" type="ORF">RU97_GL001188</name>
</gene>
<sequence>MNSEEKRALRDTLGCLLFIIIGLILDWQFPPLAPLAFSLAILIGGYRQTWEGLQETWTHRHLNVDLLMALAAIGAAIIGNWLEGALLTFIFCLSGALEEYATGKSKREISQLIAMQPETALKIVQGQTQEVPVASLAVGDLVLVPKGANIPIDGRLSTPALVDESAVSGESVPLDKQLGDEVFGGTLNLGEALTLTVAKVSTDTLFAKIIQLVEEAQNTPSETASFIDKIENIYVKVVLLSVPLLIFGTHFGLGWDWQESFYRGMVLLVVASPCALVASATPATLSAISNGARHGLLFKGGIYLEQLSDLRAIAFDKTGTLTYGRLTVTDAYFLKEEALAKQILVSMEQTSSHPLAQAIVHRFQDEVTTIAVTPKEIPGQGMEAEVAGQLWRIGKPDTSLSPAAVQLQQAGKTVICLTREQELIAYFGLLDTPRPEASSVIAYLKEQGIHTTMLTGDNQQTALAVGTALGLDEIHGGCLPQEKTRLIQEQKAAFGTNAMIGDGINDAPALANATIGFAMGQGTAIAMDVADVVLMKDDLTKLQMSHQLSLKMKRIITQNICFSVAVILFLICSNILQLINLPFGVVAHEGSTILVILNGLRLLRSLPNETVQTSTEPLPY</sequence>
<dbReference type="EMBL" id="JXKH01000002">
    <property type="protein sequence ID" value="OJG19617.1"/>
    <property type="molecule type" value="Genomic_DNA"/>
</dbReference>
<keyword evidence="6 11" id="KW-0067">ATP-binding</keyword>
<dbReference type="PANTHER" id="PTHR43079:SF1">
    <property type="entry name" value="CADMIUM_ZINC-TRANSPORTING ATPASE HMA1, CHLOROPLASTIC-RELATED"/>
    <property type="match status" value="1"/>
</dbReference>
<dbReference type="SFLD" id="SFLDS00003">
    <property type="entry name" value="Haloacid_Dehalogenase"/>
    <property type="match status" value="1"/>
</dbReference>
<dbReference type="NCBIfam" id="TIGR01494">
    <property type="entry name" value="ATPase_P-type"/>
    <property type="match status" value="1"/>
</dbReference>
<proteinExistence type="inferred from homology"/>
<dbReference type="Pfam" id="PF00702">
    <property type="entry name" value="Hydrolase"/>
    <property type="match status" value="1"/>
</dbReference>
<evidence type="ECO:0000256" key="4">
    <source>
        <dbReference type="ARBA" id="ARBA00022723"/>
    </source>
</evidence>
<keyword evidence="10 11" id="KW-0472">Membrane</keyword>
<dbReference type="InterPro" id="IPR036412">
    <property type="entry name" value="HAD-like_sf"/>
</dbReference>
<dbReference type="PROSITE" id="PS00154">
    <property type="entry name" value="ATPASE_E1_E2"/>
    <property type="match status" value="1"/>
</dbReference>
<evidence type="ECO:0000256" key="1">
    <source>
        <dbReference type="ARBA" id="ARBA00004141"/>
    </source>
</evidence>
<dbReference type="PROSITE" id="PS01229">
    <property type="entry name" value="COF_2"/>
    <property type="match status" value="1"/>
</dbReference>
<dbReference type="PANTHER" id="PTHR43079">
    <property type="entry name" value="PROBABLE CADMIUM/ZINC-TRANSPORTING ATPASE HMA1"/>
    <property type="match status" value="1"/>
</dbReference>
<dbReference type="InterPro" id="IPR051949">
    <property type="entry name" value="Cation_Transport_ATPase"/>
</dbReference>
<keyword evidence="8" id="KW-1278">Translocase</keyword>
<evidence type="ECO:0000313" key="13">
    <source>
        <dbReference type="EMBL" id="OJG19617.1"/>
    </source>
</evidence>
<accession>A0A1L8RIN5</accession>
<name>A0A1L8RIN5_9ENTE</name>
<dbReference type="Gene3D" id="3.40.1110.10">
    <property type="entry name" value="Calcium-transporting ATPase, cytoplasmic domain N"/>
    <property type="match status" value="1"/>
</dbReference>
<dbReference type="PRINTS" id="PR00119">
    <property type="entry name" value="CATATPASE"/>
</dbReference>
<feature type="transmembrane region" description="Helical" evidence="11">
    <location>
        <begin position="12"/>
        <end position="29"/>
    </location>
</feature>